<evidence type="ECO:0000256" key="1">
    <source>
        <dbReference type="ARBA" id="ARBA00005142"/>
    </source>
</evidence>
<dbReference type="Proteomes" id="UP001166093">
    <property type="component" value="Unassembled WGS sequence"/>
</dbReference>
<feature type="domain" description="dUTPase-like" evidence="6">
    <location>
        <begin position="2"/>
        <end position="102"/>
    </location>
</feature>
<evidence type="ECO:0000256" key="3">
    <source>
        <dbReference type="ARBA" id="ARBA00022801"/>
    </source>
</evidence>
<evidence type="ECO:0000256" key="2">
    <source>
        <dbReference type="ARBA" id="ARBA00006581"/>
    </source>
</evidence>
<dbReference type="CDD" id="cd07557">
    <property type="entry name" value="trimeric_dUTPase"/>
    <property type="match status" value="1"/>
</dbReference>
<organism evidence="7 8">
    <name type="scientific">Polyodon spathula</name>
    <name type="common">North American paddlefish</name>
    <name type="synonym">Squalus spathula</name>
    <dbReference type="NCBI Taxonomy" id="7913"/>
    <lineage>
        <taxon>Eukaryota</taxon>
        <taxon>Metazoa</taxon>
        <taxon>Chordata</taxon>
        <taxon>Craniata</taxon>
        <taxon>Vertebrata</taxon>
        <taxon>Euteleostomi</taxon>
        <taxon>Actinopterygii</taxon>
        <taxon>Chondrostei</taxon>
        <taxon>Acipenseriformes</taxon>
        <taxon>Polyodontidae</taxon>
        <taxon>Polyodon</taxon>
    </lineage>
</organism>
<protein>
    <recommendedName>
        <fullName evidence="5">Deoxyuridine 5'-triphosphate nucleotidohydrolase</fullName>
        <shortName evidence="5">dUTPase</shortName>
        <ecNumber evidence="5">3.6.1.23</ecNumber>
    </recommendedName>
    <alternativeName>
        <fullName evidence="5">dUTP pyrophosphatase</fullName>
    </alternativeName>
</protein>
<sequence>PHEVVKINTGLGLECPKGTYGHVLPRSGLALKGVIVMAGIIDRNYQGPLQVVLQNTSEVPIVLNKGDKIAQLLIKPCNMNDVTEVNKPLTNTARGIGGFGSTDIN</sequence>
<dbReference type="EC" id="3.6.1.23" evidence="5"/>
<keyword evidence="5" id="KW-0479">Metal-binding</keyword>
<keyword evidence="3 5" id="KW-0378">Hydrolase</keyword>
<keyword evidence="4 5" id="KW-0546">Nucleotide metabolism</keyword>
<reference evidence="7" key="1">
    <citation type="journal article" date="2021" name="Cell">
        <title>Tracing the genetic footprints of vertebrate landing in non-teleost ray-finned fishes.</title>
        <authorList>
            <person name="Bi X."/>
            <person name="Wang K."/>
            <person name="Yang L."/>
            <person name="Pan H."/>
            <person name="Jiang H."/>
            <person name="Wei Q."/>
            <person name="Fang M."/>
            <person name="Yu H."/>
            <person name="Zhu C."/>
            <person name="Cai Y."/>
            <person name="He Y."/>
            <person name="Gan X."/>
            <person name="Zeng H."/>
            <person name="Yu D."/>
            <person name="Zhu Y."/>
            <person name="Jiang H."/>
            <person name="Qiu Q."/>
            <person name="Yang H."/>
            <person name="Zhang Y.E."/>
            <person name="Wang W."/>
            <person name="Zhu M."/>
            <person name="He S."/>
            <person name="Zhang G."/>
        </authorList>
    </citation>
    <scope>NUCLEOTIDE SEQUENCE</scope>
    <source>
        <strain evidence="7">Pddl_001</strain>
    </source>
</reference>
<evidence type="ECO:0000256" key="5">
    <source>
        <dbReference type="RuleBase" id="RU367024"/>
    </source>
</evidence>
<gene>
    <name evidence="7" type="primary">Dut1</name>
    <name evidence="7" type="ORF">GTO93_0022218</name>
</gene>
<keyword evidence="8" id="KW-1185">Reference proteome</keyword>
<dbReference type="Pfam" id="PF00692">
    <property type="entry name" value="dUTPase"/>
    <property type="match status" value="1"/>
</dbReference>
<feature type="non-terminal residue" evidence="7">
    <location>
        <position position="105"/>
    </location>
</feature>
<accession>A0ABS2XWQ3</accession>
<proteinExistence type="inferred from homology"/>
<comment type="function">
    <text evidence="5">Involved in nucleotide metabolism via production of dUMP, the immediate precursor of thymidine nucleotides, and decreases the intracellular concentration of dUTP so that uracil cannot be incorporated into DNA.</text>
</comment>
<evidence type="ECO:0000313" key="7">
    <source>
        <dbReference type="EMBL" id="MBN3278672.1"/>
    </source>
</evidence>
<dbReference type="PANTHER" id="PTHR11241">
    <property type="entry name" value="DEOXYURIDINE 5'-TRIPHOSPHATE NUCLEOTIDOHYDROLASE"/>
    <property type="match status" value="1"/>
</dbReference>
<name>A0ABS2XWQ3_POLSP</name>
<dbReference type="InterPro" id="IPR036157">
    <property type="entry name" value="dUTPase-like_sf"/>
</dbReference>
<keyword evidence="5" id="KW-0460">Magnesium</keyword>
<comment type="caution">
    <text evidence="7">The sequence shown here is derived from an EMBL/GenBank/DDBJ whole genome shotgun (WGS) entry which is preliminary data.</text>
</comment>
<dbReference type="SUPFAM" id="SSF51283">
    <property type="entry name" value="dUTPase-like"/>
    <property type="match status" value="1"/>
</dbReference>
<dbReference type="InterPro" id="IPR029054">
    <property type="entry name" value="dUTPase-like"/>
</dbReference>
<evidence type="ECO:0000313" key="8">
    <source>
        <dbReference type="Proteomes" id="UP001166093"/>
    </source>
</evidence>
<dbReference type="EMBL" id="JAAWVQ010081403">
    <property type="protein sequence ID" value="MBN3278672.1"/>
    <property type="molecule type" value="Genomic_DNA"/>
</dbReference>
<comment type="catalytic activity">
    <reaction evidence="5">
        <text>dUTP + H2O = dUMP + diphosphate + H(+)</text>
        <dbReference type="Rhea" id="RHEA:10248"/>
        <dbReference type="ChEBI" id="CHEBI:15377"/>
        <dbReference type="ChEBI" id="CHEBI:15378"/>
        <dbReference type="ChEBI" id="CHEBI:33019"/>
        <dbReference type="ChEBI" id="CHEBI:61555"/>
        <dbReference type="ChEBI" id="CHEBI:246422"/>
        <dbReference type="EC" id="3.6.1.23"/>
    </reaction>
</comment>
<comment type="similarity">
    <text evidence="2 5">Belongs to the dUTPase family.</text>
</comment>
<comment type="cofactor">
    <cofactor evidence="5">
        <name>Mg(2+)</name>
        <dbReference type="ChEBI" id="CHEBI:18420"/>
    </cofactor>
</comment>
<dbReference type="Gene3D" id="2.70.40.10">
    <property type="match status" value="1"/>
</dbReference>
<comment type="pathway">
    <text evidence="1 5">Pyrimidine metabolism; dUMP biosynthesis; dUMP from dCTP (dUTP route): step 2/2.</text>
</comment>
<dbReference type="PANTHER" id="PTHR11241:SF0">
    <property type="entry name" value="DEOXYURIDINE 5'-TRIPHOSPHATE NUCLEOTIDOHYDROLASE"/>
    <property type="match status" value="1"/>
</dbReference>
<evidence type="ECO:0000259" key="6">
    <source>
        <dbReference type="Pfam" id="PF00692"/>
    </source>
</evidence>
<dbReference type="InterPro" id="IPR033704">
    <property type="entry name" value="dUTPase_trimeric"/>
</dbReference>
<dbReference type="InterPro" id="IPR008181">
    <property type="entry name" value="dUTPase"/>
</dbReference>
<evidence type="ECO:0000256" key="4">
    <source>
        <dbReference type="ARBA" id="ARBA00023080"/>
    </source>
</evidence>
<feature type="non-terminal residue" evidence="7">
    <location>
        <position position="1"/>
    </location>
</feature>